<dbReference type="PROSITE" id="PS51257">
    <property type="entry name" value="PROKAR_LIPOPROTEIN"/>
    <property type="match status" value="1"/>
</dbReference>
<evidence type="ECO:0000259" key="2">
    <source>
        <dbReference type="PROSITE" id="PS50222"/>
    </source>
</evidence>
<evidence type="ECO:0000313" key="3">
    <source>
        <dbReference type="EMBL" id="GAK44578.1"/>
    </source>
</evidence>
<dbReference type="GO" id="GO:0005509">
    <property type="term" value="F:calcium ion binding"/>
    <property type="evidence" value="ECO:0007669"/>
    <property type="project" value="InterPro"/>
</dbReference>
<dbReference type="AlphaFoldDB" id="A0A081B960"/>
<gene>
    <name evidence="3" type="ORF">M2A_1077</name>
</gene>
<dbReference type="Pfam" id="PF13202">
    <property type="entry name" value="EF-hand_5"/>
    <property type="match status" value="3"/>
</dbReference>
<sequence length="174" mass="18286">MKPASSTFSILTMGLLAGGLLTGCGSDRPDGRLPGEPIANPKETAVLRADANGDRHVTTAEYDAYVRQFFIDTDTNGSGYIDEDEWSKAQDAAGGYGIARAGFLAVDLNGDGRISVSELTSLPRFAFYEIDTDGDGTITPKELAALPAIRGKERGGLARPDGSEGRTGDPGLPY</sequence>
<accession>A0A081B960</accession>
<dbReference type="CDD" id="cd00051">
    <property type="entry name" value="EFh"/>
    <property type="match status" value="1"/>
</dbReference>
<proteinExistence type="predicted"/>
<name>A0A081B960_9HYPH</name>
<dbReference type="PROSITE" id="PS00018">
    <property type="entry name" value="EF_HAND_1"/>
    <property type="match status" value="2"/>
</dbReference>
<keyword evidence="4" id="KW-1185">Reference proteome</keyword>
<comment type="caution">
    <text evidence="3">The sequence shown here is derived from an EMBL/GenBank/DDBJ whole genome shotgun (WGS) entry which is preliminary data.</text>
</comment>
<feature type="domain" description="EF-hand" evidence="2">
    <location>
        <begin position="61"/>
        <end position="96"/>
    </location>
</feature>
<dbReference type="EMBL" id="BBIO01000004">
    <property type="protein sequence ID" value="GAK44578.1"/>
    <property type="molecule type" value="Genomic_DNA"/>
</dbReference>
<protein>
    <submittedName>
        <fullName evidence="3">Calcium-binding EF-hand-containing protein</fullName>
    </submittedName>
</protein>
<dbReference type="InterPro" id="IPR002048">
    <property type="entry name" value="EF_hand_dom"/>
</dbReference>
<reference evidence="3 4" key="1">
    <citation type="submission" date="2014-07" db="EMBL/GenBank/DDBJ databases">
        <title>Tepidicaulis marinum gen. nov., sp. nov., a novel marine bacterium denitrifying nitrate to nitrous oxide strictly under microaerobic conditions.</title>
        <authorList>
            <person name="Takeuchi M."/>
            <person name="Yamagishi T."/>
            <person name="Kamagata Y."/>
            <person name="Oshima K."/>
            <person name="Hattori M."/>
            <person name="Katayama T."/>
            <person name="Hanada S."/>
            <person name="Tamaki H."/>
            <person name="Marumo K."/>
            <person name="Maeda H."/>
            <person name="Nedachi M."/>
            <person name="Iwasaki W."/>
            <person name="Suwa Y."/>
            <person name="Sakata S."/>
        </authorList>
    </citation>
    <scope>NUCLEOTIDE SEQUENCE [LARGE SCALE GENOMIC DNA]</scope>
    <source>
        <strain evidence="3 4">MA2</strain>
    </source>
</reference>
<dbReference type="Proteomes" id="UP000028702">
    <property type="component" value="Unassembled WGS sequence"/>
</dbReference>
<organism evidence="3 4">
    <name type="scientific">Tepidicaulis marinus</name>
    <dbReference type="NCBI Taxonomy" id="1333998"/>
    <lineage>
        <taxon>Bacteria</taxon>
        <taxon>Pseudomonadati</taxon>
        <taxon>Pseudomonadota</taxon>
        <taxon>Alphaproteobacteria</taxon>
        <taxon>Hyphomicrobiales</taxon>
        <taxon>Parvibaculaceae</taxon>
        <taxon>Tepidicaulis</taxon>
    </lineage>
</organism>
<dbReference type="SUPFAM" id="SSF47473">
    <property type="entry name" value="EF-hand"/>
    <property type="match status" value="1"/>
</dbReference>
<dbReference type="RefSeq" id="WP_045444071.1">
    <property type="nucleotide sequence ID" value="NZ_BBIO01000004.1"/>
</dbReference>
<evidence type="ECO:0000313" key="4">
    <source>
        <dbReference type="Proteomes" id="UP000028702"/>
    </source>
</evidence>
<feature type="domain" description="EF-hand" evidence="2">
    <location>
        <begin position="118"/>
        <end position="153"/>
    </location>
</feature>
<dbReference type="Gene3D" id="1.10.238.10">
    <property type="entry name" value="EF-hand"/>
    <property type="match status" value="2"/>
</dbReference>
<dbReference type="STRING" id="1333998.M2A_1077"/>
<dbReference type="InterPro" id="IPR011992">
    <property type="entry name" value="EF-hand-dom_pair"/>
</dbReference>
<feature type="compositionally biased region" description="Basic and acidic residues" evidence="1">
    <location>
        <begin position="150"/>
        <end position="167"/>
    </location>
</feature>
<dbReference type="PROSITE" id="PS50222">
    <property type="entry name" value="EF_HAND_2"/>
    <property type="match status" value="2"/>
</dbReference>
<dbReference type="InterPro" id="IPR018247">
    <property type="entry name" value="EF_Hand_1_Ca_BS"/>
</dbReference>
<evidence type="ECO:0000256" key="1">
    <source>
        <dbReference type="SAM" id="MobiDB-lite"/>
    </source>
</evidence>
<feature type="region of interest" description="Disordered" evidence="1">
    <location>
        <begin position="150"/>
        <end position="174"/>
    </location>
</feature>